<keyword evidence="1" id="KW-1133">Transmembrane helix</keyword>
<feature type="transmembrane region" description="Helical" evidence="1">
    <location>
        <begin position="131"/>
        <end position="150"/>
    </location>
</feature>
<feature type="transmembrane region" description="Helical" evidence="1">
    <location>
        <begin position="298"/>
        <end position="318"/>
    </location>
</feature>
<keyword evidence="1" id="KW-0472">Membrane</keyword>
<organism evidence="2 3">
    <name type="scientific">Streptoalloteichus tenebrarius (strain ATCC 17920 / DSM 40477 / JCM 4838 / CBS 697.72 / NBRC 16177 / NCIMB 11028 / NRRL B-12390 / A12253. 1 / ISP 5477)</name>
    <name type="common">Streptomyces tenebrarius</name>
    <dbReference type="NCBI Taxonomy" id="1933"/>
    <lineage>
        <taxon>Bacteria</taxon>
        <taxon>Bacillati</taxon>
        <taxon>Actinomycetota</taxon>
        <taxon>Actinomycetes</taxon>
        <taxon>Pseudonocardiales</taxon>
        <taxon>Pseudonocardiaceae</taxon>
        <taxon>Streptoalloteichus</taxon>
    </lineage>
</organism>
<feature type="transmembrane region" description="Helical" evidence="1">
    <location>
        <begin position="26"/>
        <end position="46"/>
    </location>
</feature>
<feature type="transmembrane region" description="Helical" evidence="1">
    <location>
        <begin position="162"/>
        <end position="182"/>
    </location>
</feature>
<gene>
    <name evidence="2" type="ORF">LX15_005945</name>
</gene>
<feature type="transmembrane region" description="Helical" evidence="1">
    <location>
        <begin position="228"/>
        <end position="252"/>
    </location>
</feature>
<sequence>MAPPTARTRSPLPDLLRQAFTWHRPLMLTVGVLAVFALVSTVGLVVDDRVFGGVPIWLKPLKFSVSLLLYALTLAWLSSVCRRGRRFAWWLGTVLAVCVLVEFAIITFQAARGVGSHFNVATPFDSGLYNVMGRTAMVLALTNLLFLVPLSFNKFADAPTRWAARLGVLVAFGGMFEGNLMARPSQEQVSAFKNGTGSILGAHSVGVPDGGPGLPGVGWSTGGGDLRIGHFVGLHAMQVLPLVAVVLGMLAARHAVLRAERVRLGLVLVAGAGYAGLTVLVVWQALRGQPLLRPDSLTLTALAALVGAVVVASALILASGRRRMNRLHPALA</sequence>
<dbReference type="EMBL" id="JAMTCP010000060">
    <property type="protein sequence ID" value="MCP2262211.1"/>
    <property type="molecule type" value="Genomic_DNA"/>
</dbReference>
<evidence type="ECO:0000313" key="2">
    <source>
        <dbReference type="EMBL" id="MCP2262211.1"/>
    </source>
</evidence>
<dbReference type="RefSeq" id="WP_253674234.1">
    <property type="nucleotide sequence ID" value="NZ_JAMTCP010000060.1"/>
</dbReference>
<evidence type="ECO:0000256" key="1">
    <source>
        <dbReference type="SAM" id="Phobius"/>
    </source>
</evidence>
<accession>A0ABT1I3C0</accession>
<protein>
    <submittedName>
        <fullName evidence="2">Uncharacterized protein</fullName>
    </submittedName>
</protein>
<feature type="transmembrane region" description="Helical" evidence="1">
    <location>
        <begin position="264"/>
        <end position="286"/>
    </location>
</feature>
<feature type="transmembrane region" description="Helical" evidence="1">
    <location>
        <begin position="61"/>
        <end position="80"/>
    </location>
</feature>
<dbReference type="Proteomes" id="UP001205311">
    <property type="component" value="Unassembled WGS sequence"/>
</dbReference>
<evidence type="ECO:0000313" key="3">
    <source>
        <dbReference type="Proteomes" id="UP001205311"/>
    </source>
</evidence>
<proteinExistence type="predicted"/>
<name>A0ABT1I3C0_STRSD</name>
<feature type="transmembrane region" description="Helical" evidence="1">
    <location>
        <begin position="87"/>
        <end position="111"/>
    </location>
</feature>
<keyword evidence="1" id="KW-0812">Transmembrane</keyword>
<keyword evidence="3" id="KW-1185">Reference proteome</keyword>
<comment type="caution">
    <text evidence="2">The sequence shown here is derived from an EMBL/GenBank/DDBJ whole genome shotgun (WGS) entry which is preliminary data.</text>
</comment>
<reference evidence="2 3" key="1">
    <citation type="submission" date="2022-06" db="EMBL/GenBank/DDBJ databases">
        <title>Genomic Encyclopedia of Archaeal and Bacterial Type Strains, Phase II (KMG-II): from individual species to whole genera.</title>
        <authorList>
            <person name="Goeker M."/>
        </authorList>
    </citation>
    <scope>NUCLEOTIDE SEQUENCE [LARGE SCALE GENOMIC DNA]</scope>
    <source>
        <strain evidence="2 3">DSM 40477</strain>
    </source>
</reference>